<keyword evidence="2" id="KW-1185">Reference proteome</keyword>
<reference evidence="1 2" key="1">
    <citation type="submission" date="2016-10" db="EMBL/GenBank/DDBJ databases">
        <authorList>
            <person name="de Groot N.N."/>
        </authorList>
    </citation>
    <scope>NUCLEOTIDE SEQUENCE [LARGE SCALE GENOMIC DNA]</scope>
    <source>
        <strain evidence="1 2">CGMCC 1.10228</strain>
    </source>
</reference>
<dbReference type="InterPro" id="IPR006521">
    <property type="entry name" value="Tail_protein_I"/>
</dbReference>
<protein>
    <submittedName>
        <fullName evidence="1">Phage tail protein, P2 protein I family</fullName>
    </submittedName>
</protein>
<dbReference type="RefSeq" id="WP_176765699.1">
    <property type="nucleotide sequence ID" value="NZ_FNDD01000064.1"/>
</dbReference>
<dbReference type="EMBL" id="FNDD01000064">
    <property type="protein sequence ID" value="SDI10322.1"/>
    <property type="molecule type" value="Genomic_DNA"/>
</dbReference>
<proteinExistence type="predicted"/>
<evidence type="ECO:0000313" key="1">
    <source>
        <dbReference type="EMBL" id="SDI10322.1"/>
    </source>
</evidence>
<dbReference type="Proteomes" id="UP000198854">
    <property type="component" value="Unassembled WGS sequence"/>
</dbReference>
<organism evidence="1 2">
    <name type="scientific">Vibrio xiamenensis</name>
    <dbReference type="NCBI Taxonomy" id="861298"/>
    <lineage>
        <taxon>Bacteria</taxon>
        <taxon>Pseudomonadati</taxon>
        <taxon>Pseudomonadota</taxon>
        <taxon>Gammaproteobacteria</taxon>
        <taxon>Vibrionales</taxon>
        <taxon>Vibrionaceae</taxon>
        <taxon>Vibrio</taxon>
    </lineage>
</organism>
<evidence type="ECO:0000313" key="2">
    <source>
        <dbReference type="Proteomes" id="UP000198854"/>
    </source>
</evidence>
<dbReference type="STRING" id="861298.SAMN04488136_1649"/>
<sequence length="251" mass="26716">MTQSTSKSKPSSYTLLSNNASPLERALEHSISLHLDEIAPPFPNLRDATTTPAVALPYLAADKMLTYWKSDDSIAVKRAQVSKAQIERKYSGTKYGLREALDAIGYGCEINSRDQNPELPAFTLDIVAWKNDSSPVNPELINQLLEKIDDIKSTRDTVELSLAFGVETEISLAGAKSPPTNVSYTDAPAVLWPMPEAKASLGIAGGICPSITVNHLYADATIIPVVPTATAQVGAGSYSVSVAPISASATI</sequence>
<dbReference type="NCBIfam" id="TIGR01634">
    <property type="entry name" value="tail_P2_I"/>
    <property type="match status" value="1"/>
</dbReference>
<name>A0A1G8HUV2_9VIBR</name>
<dbReference type="AlphaFoldDB" id="A0A1G8HUV2"/>
<gene>
    <name evidence="1" type="ORF">SAMN04488136_1649</name>
</gene>
<dbReference type="Pfam" id="PF09684">
    <property type="entry name" value="Tail_P2_I"/>
    <property type="match status" value="1"/>
</dbReference>
<accession>A0A1G8HUV2</accession>